<dbReference type="GO" id="GO:0005634">
    <property type="term" value="C:nucleus"/>
    <property type="evidence" value="ECO:0007669"/>
    <property type="project" value="TreeGrafter"/>
</dbReference>
<feature type="domain" description="POLO box" evidence="8">
    <location>
        <begin position="383"/>
        <end position="445"/>
    </location>
</feature>
<name>A0A2G9RVE8_AQUCT</name>
<dbReference type="PROSITE" id="PS50078">
    <property type="entry name" value="POLO_BOX"/>
    <property type="match status" value="1"/>
</dbReference>
<evidence type="ECO:0000256" key="6">
    <source>
        <dbReference type="ARBA" id="ARBA00030429"/>
    </source>
</evidence>
<keyword evidence="1" id="KW-0808">Transferase</keyword>
<feature type="domain" description="Cryptic POLO box 2 (CPB2)" evidence="10">
    <location>
        <begin position="216"/>
        <end position="337"/>
    </location>
</feature>
<dbReference type="PROSITE" id="PS51985">
    <property type="entry name" value="CPB2"/>
    <property type="match status" value="1"/>
</dbReference>
<dbReference type="Gene3D" id="2.40.50.930">
    <property type="match status" value="1"/>
</dbReference>
<sequence>SEYFCLPKPTAARSDERCQTETVQQWFGAMQLNGANYYCQPAMKPDAPQYNWGDVKVKKATDSSFENVQKGLGKLPAAGQRKAEENQHHKGRIPPQVPGYCSLRSIVSPLNSERLKPIRQKTKNAVVSILDTGDVCMEFLKEQNSQERVKEVLRISCDGNLIYVYHPNEGRGFPLDDRPPSPPESMLSYTFESLPEKYWKKYQYAWKFTELVRSKTPKVTYYSRYAKCMLMENSPNADFEVCFYDGAKIQKTAEFIRIIEKSGKSHMLKHGSRISGMGDEMKSYMDHANEMLSYEGSVFSAQTATTSTKTHTPDPSHVVKSVFVKNVGWASQVNLKKKRNSSIPEMDIKFLASGSKGHIYKIIPVAKEMLQGLLNHSYNANAFLRFLLSLISFSCKQLNTGAVWVQFNDGSQLVVQPGVSTIIYTDPNGQVTRYGKCLNQMFLIF</sequence>
<dbReference type="GO" id="GO:0016301">
    <property type="term" value="F:kinase activity"/>
    <property type="evidence" value="ECO:0007669"/>
    <property type="project" value="UniProtKB-KW"/>
</dbReference>
<evidence type="ECO:0000256" key="5">
    <source>
        <dbReference type="ARBA" id="ARBA00022843"/>
    </source>
</evidence>
<dbReference type="InterPro" id="IPR033698">
    <property type="entry name" value="POLO_box_Plk4_2"/>
</dbReference>
<feature type="domain" description="Cryptic POLO box 1 (CPB1)" evidence="9">
    <location>
        <begin position="102"/>
        <end position="215"/>
    </location>
</feature>
<evidence type="ECO:0000313" key="11">
    <source>
        <dbReference type="EMBL" id="PIO31879.1"/>
    </source>
</evidence>
<evidence type="ECO:0000259" key="8">
    <source>
        <dbReference type="PROSITE" id="PS50078"/>
    </source>
</evidence>
<dbReference type="Pfam" id="PF18409">
    <property type="entry name" value="Plk4_PB2"/>
    <property type="match status" value="1"/>
</dbReference>
<dbReference type="GO" id="GO:0005524">
    <property type="term" value="F:ATP binding"/>
    <property type="evidence" value="ECO:0007669"/>
    <property type="project" value="UniProtKB-KW"/>
</dbReference>
<keyword evidence="5" id="KW-0832">Ubl conjugation</keyword>
<dbReference type="PANTHER" id="PTHR24345:SF89">
    <property type="entry name" value="SERINE_THREONINE-PROTEIN KINASE PLK4"/>
    <property type="match status" value="1"/>
</dbReference>
<dbReference type="PANTHER" id="PTHR24345">
    <property type="entry name" value="SERINE/THREONINE-PROTEIN KINASE PLK"/>
    <property type="match status" value="1"/>
</dbReference>
<keyword evidence="2" id="KW-0547">Nucleotide-binding</keyword>
<evidence type="ECO:0000256" key="3">
    <source>
        <dbReference type="ARBA" id="ARBA00022777"/>
    </source>
</evidence>
<feature type="non-terminal residue" evidence="11">
    <location>
        <position position="1"/>
    </location>
</feature>
<evidence type="ECO:0000256" key="1">
    <source>
        <dbReference type="ARBA" id="ARBA00022679"/>
    </source>
</evidence>
<dbReference type="Proteomes" id="UP000228934">
    <property type="component" value="Unassembled WGS sequence"/>
</dbReference>
<protein>
    <recommendedName>
        <fullName evidence="7">Serine/threonine-protein kinase SAK</fullName>
    </recommendedName>
    <alternativeName>
        <fullName evidence="6">Serine/threonine-protein kinase Sak</fullName>
    </alternativeName>
</protein>
<dbReference type="InterPro" id="IPR046437">
    <property type="entry name" value="Ser_Thr-PK_POLO_box_1_sf"/>
</dbReference>
<evidence type="ECO:0000259" key="9">
    <source>
        <dbReference type="PROSITE" id="PS51984"/>
    </source>
</evidence>
<evidence type="ECO:0000256" key="7">
    <source>
        <dbReference type="ARBA" id="ARBA00030924"/>
    </source>
</evidence>
<dbReference type="PROSITE" id="PS51984">
    <property type="entry name" value="CPB1"/>
    <property type="match status" value="1"/>
</dbReference>
<dbReference type="Pfam" id="PF18190">
    <property type="entry name" value="Plk4_PB1"/>
    <property type="match status" value="1"/>
</dbReference>
<organism evidence="11 12">
    <name type="scientific">Aquarana catesbeiana</name>
    <name type="common">American bullfrog</name>
    <name type="synonym">Rana catesbeiana</name>
    <dbReference type="NCBI Taxonomy" id="8400"/>
    <lineage>
        <taxon>Eukaryota</taxon>
        <taxon>Metazoa</taxon>
        <taxon>Chordata</taxon>
        <taxon>Craniata</taxon>
        <taxon>Vertebrata</taxon>
        <taxon>Euteleostomi</taxon>
        <taxon>Amphibia</taxon>
        <taxon>Batrachia</taxon>
        <taxon>Anura</taxon>
        <taxon>Neobatrachia</taxon>
        <taxon>Ranoidea</taxon>
        <taxon>Ranidae</taxon>
        <taxon>Aquarana</taxon>
    </lineage>
</organism>
<dbReference type="EMBL" id="KV932310">
    <property type="protein sequence ID" value="PIO31879.1"/>
    <property type="molecule type" value="Genomic_DNA"/>
</dbReference>
<dbReference type="InterPro" id="IPR047108">
    <property type="entry name" value="Plk4-like_POLO_box_2_sf"/>
</dbReference>
<reference evidence="12" key="1">
    <citation type="journal article" date="2017" name="Nat. Commun.">
        <title>The North American bullfrog draft genome provides insight into hormonal regulation of long noncoding RNA.</title>
        <authorList>
            <person name="Hammond S.A."/>
            <person name="Warren R.L."/>
            <person name="Vandervalk B.P."/>
            <person name="Kucuk E."/>
            <person name="Khan H."/>
            <person name="Gibb E.A."/>
            <person name="Pandoh P."/>
            <person name="Kirk H."/>
            <person name="Zhao Y."/>
            <person name="Jones M."/>
            <person name="Mungall A.J."/>
            <person name="Coope R."/>
            <person name="Pleasance S."/>
            <person name="Moore R.A."/>
            <person name="Holt R.A."/>
            <person name="Round J.M."/>
            <person name="Ohora S."/>
            <person name="Walle B.V."/>
            <person name="Veldhoen N."/>
            <person name="Helbing C.C."/>
            <person name="Birol I."/>
        </authorList>
    </citation>
    <scope>NUCLEOTIDE SEQUENCE [LARGE SCALE GENOMIC DNA]</scope>
</reference>
<dbReference type="FunFam" id="3.30.1120.120:FF:000001">
    <property type="entry name" value="serine/threonine-protein kinase PLK4 isoform X2"/>
    <property type="match status" value="1"/>
</dbReference>
<keyword evidence="4" id="KW-0067">ATP-binding</keyword>
<evidence type="ECO:0000256" key="2">
    <source>
        <dbReference type="ARBA" id="ARBA00022741"/>
    </source>
</evidence>
<accession>A0A2G9RVE8</accession>
<dbReference type="InterPro" id="IPR000959">
    <property type="entry name" value="POLO_box_dom"/>
</dbReference>
<keyword evidence="3" id="KW-0418">Kinase</keyword>
<dbReference type="AlphaFoldDB" id="A0A2G9RVE8"/>
<dbReference type="SUPFAM" id="SSF82615">
    <property type="entry name" value="Polo-box domain"/>
    <property type="match status" value="1"/>
</dbReference>
<dbReference type="CDD" id="cd13114">
    <property type="entry name" value="POLO_box_Plk4_1"/>
    <property type="match status" value="1"/>
</dbReference>
<proteinExistence type="predicted"/>
<dbReference type="Gene3D" id="3.30.1120.130">
    <property type="match status" value="1"/>
</dbReference>
<dbReference type="OrthoDB" id="10004143at2759"/>
<evidence type="ECO:0000313" key="12">
    <source>
        <dbReference type="Proteomes" id="UP000228934"/>
    </source>
</evidence>
<dbReference type="Gene3D" id="3.30.1120.120">
    <property type="match status" value="1"/>
</dbReference>
<dbReference type="InterPro" id="IPR033699">
    <property type="entry name" value="POLO_box_Plk4_1"/>
</dbReference>
<gene>
    <name evidence="11" type="ORF">AB205_0178000</name>
</gene>
<keyword evidence="12" id="KW-1185">Reference proteome</keyword>
<evidence type="ECO:0000256" key="4">
    <source>
        <dbReference type="ARBA" id="ARBA00022840"/>
    </source>
</evidence>
<evidence type="ECO:0000259" key="10">
    <source>
        <dbReference type="PROSITE" id="PS51985"/>
    </source>
</evidence>